<protein>
    <submittedName>
        <fullName evidence="2">Uncharacterized protein</fullName>
    </submittedName>
</protein>
<dbReference type="AlphaFoldDB" id="A0A2B7WNL0"/>
<feature type="compositionally biased region" description="Polar residues" evidence="1">
    <location>
        <begin position="153"/>
        <end position="171"/>
    </location>
</feature>
<gene>
    <name evidence="2" type="ORF">AJ80_09582</name>
</gene>
<name>A0A2B7WNL0_POLH7</name>
<evidence type="ECO:0000313" key="3">
    <source>
        <dbReference type="Proteomes" id="UP000224634"/>
    </source>
</evidence>
<keyword evidence="3" id="KW-1185">Reference proteome</keyword>
<evidence type="ECO:0000313" key="2">
    <source>
        <dbReference type="EMBL" id="PGG98110.1"/>
    </source>
</evidence>
<accession>A0A2B7WNL0</accession>
<feature type="region of interest" description="Disordered" evidence="1">
    <location>
        <begin position="131"/>
        <end position="172"/>
    </location>
</feature>
<organism evidence="2 3">
    <name type="scientific">Polytolypa hystricis (strain UAMH7299)</name>
    <dbReference type="NCBI Taxonomy" id="1447883"/>
    <lineage>
        <taxon>Eukaryota</taxon>
        <taxon>Fungi</taxon>
        <taxon>Dikarya</taxon>
        <taxon>Ascomycota</taxon>
        <taxon>Pezizomycotina</taxon>
        <taxon>Eurotiomycetes</taxon>
        <taxon>Eurotiomycetidae</taxon>
        <taxon>Onygenales</taxon>
        <taxon>Onygenales incertae sedis</taxon>
        <taxon>Polytolypa</taxon>
    </lineage>
</organism>
<dbReference type="Proteomes" id="UP000224634">
    <property type="component" value="Unassembled WGS sequence"/>
</dbReference>
<feature type="compositionally biased region" description="Basic and acidic residues" evidence="1">
    <location>
        <begin position="131"/>
        <end position="152"/>
    </location>
</feature>
<sequence>MKYKTIPTENALEPVRTPKTMSLDIGRTPQAGPSRSKPSPANTTSSRHSHCNGHSLSQYRAITNQETLLTLTKEEERAFFVFRKLGLHPGPSGKEFEEAKAGYYETDFQREMFYFGLLDGPHQRHLRDGVFRRNDNQLRATPRPEHSKDTNKGKQSCRSKQSYLPPEQNQDSSYLISSNSVSVLIRDLILTTILNQLEPQSPPKERKRKLRMPGFSRASKGQRKAEFLDKQ</sequence>
<feature type="compositionally biased region" description="Polar residues" evidence="1">
    <location>
        <begin position="31"/>
        <end position="53"/>
    </location>
</feature>
<proteinExistence type="predicted"/>
<feature type="region of interest" description="Disordered" evidence="1">
    <location>
        <begin position="199"/>
        <end position="231"/>
    </location>
</feature>
<reference evidence="2 3" key="1">
    <citation type="submission" date="2017-10" db="EMBL/GenBank/DDBJ databases">
        <title>Comparative genomics in systemic dimorphic fungi from Ajellomycetaceae.</title>
        <authorList>
            <person name="Munoz J.F."/>
            <person name="Mcewen J.G."/>
            <person name="Clay O.K."/>
            <person name="Cuomo C.A."/>
        </authorList>
    </citation>
    <scope>NUCLEOTIDE SEQUENCE [LARGE SCALE GENOMIC DNA]</scope>
    <source>
        <strain evidence="2 3">UAMH7299</strain>
    </source>
</reference>
<feature type="region of interest" description="Disordered" evidence="1">
    <location>
        <begin position="1"/>
        <end position="53"/>
    </location>
</feature>
<dbReference type="EMBL" id="PDNA01000303">
    <property type="protein sequence ID" value="PGG98110.1"/>
    <property type="molecule type" value="Genomic_DNA"/>
</dbReference>
<comment type="caution">
    <text evidence="2">The sequence shown here is derived from an EMBL/GenBank/DDBJ whole genome shotgun (WGS) entry which is preliminary data.</text>
</comment>
<evidence type="ECO:0000256" key="1">
    <source>
        <dbReference type="SAM" id="MobiDB-lite"/>
    </source>
</evidence>